<dbReference type="Proteomes" id="UP000265703">
    <property type="component" value="Unassembled WGS sequence"/>
</dbReference>
<comment type="caution">
    <text evidence="2">The sequence shown here is derived from an EMBL/GenBank/DDBJ whole genome shotgun (WGS) entry which is preliminary data.</text>
</comment>
<dbReference type="AlphaFoldDB" id="A0A397SPS7"/>
<accession>A0A397SPS7</accession>
<evidence type="ECO:0000313" key="3">
    <source>
        <dbReference type="Proteomes" id="UP000265703"/>
    </source>
</evidence>
<feature type="coiled-coil region" evidence="1">
    <location>
        <begin position="4"/>
        <end position="35"/>
    </location>
</feature>
<dbReference type="InterPro" id="IPR027796">
    <property type="entry name" value="OTT_1508_deam-like"/>
</dbReference>
<name>A0A397SPS7_9GLOM</name>
<keyword evidence="3" id="KW-1185">Reference proteome</keyword>
<organism evidence="2 3">
    <name type="scientific">Glomus cerebriforme</name>
    <dbReference type="NCBI Taxonomy" id="658196"/>
    <lineage>
        <taxon>Eukaryota</taxon>
        <taxon>Fungi</taxon>
        <taxon>Fungi incertae sedis</taxon>
        <taxon>Mucoromycota</taxon>
        <taxon>Glomeromycotina</taxon>
        <taxon>Glomeromycetes</taxon>
        <taxon>Glomerales</taxon>
        <taxon>Glomeraceae</taxon>
        <taxon>Glomus</taxon>
    </lineage>
</organism>
<proteinExistence type="predicted"/>
<keyword evidence="1" id="KW-0175">Coiled coil</keyword>
<evidence type="ECO:0000313" key="2">
    <source>
        <dbReference type="EMBL" id="RIA84644.1"/>
    </source>
</evidence>
<sequence length="443" mass="51755">MGLSEEFKKKRERELEELKEHKKELNKGEKDLYSKVWVAHSINFVVEEASKEVPTLKDYERFSCYLATILARKKQVVAVWLRILSDRCEIHLSKNFTWKNKDVKYIDKIMMHLKDISKNAPAHSDINEGAFTEAVTVYCSAKLESRYEKLRDYIKKNGGSEHVRSFKDFFSANTADKTSMIMASRTCNKYYKEVKDKDDGKVKSSILSEFLELIKKVGSYAGSIIGIVECARNIQYKSLFSNSIVIKRSPVIVYDQPIYSWKNIIRRFIEEDKYEGFMDRCSKKTNVMERMRKAYTDNATKQQQPLNGSDVKQCVYLHAEMNILAYIIDNKINGREFIAVSKKCCYLCELYIEFAREQGFDIIISENYKKIYSGWKLPHVKNDNFKIDSLRYILESLNRIIEQKLEHYTRSLPASPDSGGEYLDVSFEKASKKVRRVNSLFDE</sequence>
<gene>
    <name evidence="2" type="ORF">C1645_858837</name>
</gene>
<protein>
    <submittedName>
        <fullName evidence="2">Uncharacterized protein</fullName>
    </submittedName>
</protein>
<reference evidence="2 3" key="1">
    <citation type="submission" date="2018-06" db="EMBL/GenBank/DDBJ databases">
        <title>Comparative genomics reveals the genomic features of Rhizophagus irregularis, R. cerebriforme, R. diaphanum and Gigaspora rosea, and their symbiotic lifestyle signature.</title>
        <authorList>
            <person name="Morin E."/>
            <person name="San Clemente H."/>
            <person name="Chen E.C.H."/>
            <person name="De La Providencia I."/>
            <person name="Hainaut M."/>
            <person name="Kuo A."/>
            <person name="Kohler A."/>
            <person name="Murat C."/>
            <person name="Tang N."/>
            <person name="Roy S."/>
            <person name="Loubradou J."/>
            <person name="Henrissat B."/>
            <person name="Grigoriev I.V."/>
            <person name="Corradi N."/>
            <person name="Roux C."/>
            <person name="Martin F.M."/>
        </authorList>
    </citation>
    <scope>NUCLEOTIDE SEQUENCE [LARGE SCALE GENOMIC DNA]</scope>
    <source>
        <strain evidence="2 3">DAOM 227022</strain>
    </source>
</reference>
<dbReference type="EMBL" id="QKYT01000477">
    <property type="protein sequence ID" value="RIA84644.1"/>
    <property type="molecule type" value="Genomic_DNA"/>
</dbReference>
<evidence type="ECO:0000256" key="1">
    <source>
        <dbReference type="SAM" id="Coils"/>
    </source>
</evidence>
<dbReference type="Pfam" id="PF14441">
    <property type="entry name" value="OTT_1508_deam"/>
    <property type="match status" value="1"/>
</dbReference>
<dbReference type="OrthoDB" id="2344871at2759"/>